<keyword evidence="6" id="KW-0812">Transmembrane</keyword>
<keyword evidence="7 15" id="KW-0732">Signal</keyword>
<dbReference type="Gene3D" id="2.60.40.3210">
    <property type="entry name" value="Zona pellucida, ZP-N domain"/>
    <property type="match status" value="1"/>
</dbReference>
<evidence type="ECO:0000256" key="1">
    <source>
        <dbReference type="ARBA" id="ARBA00004251"/>
    </source>
</evidence>
<keyword evidence="10" id="KW-1015">Disulfide bond</keyword>
<organism evidence="17 18">
    <name type="scientific">Marmota monax</name>
    <name type="common">Woodchuck</name>
    <dbReference type="NCBI Taxonomy" id="9995"/>
    <lineage>
        <taxon>Eukaryota</taxon>
        <taxon>Metazoa</taxon>
        <taxon>Chordata</taxon>
        <taxon>Craniata</taxon>
        <taxon>Vertebrata</taxon>
        <taxon>Euteleostomi</taxon>
        <taxon>Mammalia</taxon>
        <taxon>Eutheria</taxon>
        <taxon>Euarchontoglires</taxon>
        <taxon>Glires</taxon>
        <taxon>Rodentia</taxon>
        <taxon>Sciuromorpha</taxon>
        <taxon>Sciuridae</taxon>
        <taxon>Xerinae</taxon>
        <taxon>Marmotini</taxon>
        <taxon>Marmota</taxon>
    </lineage>
</organism>
<feature type="region of interest" description="Disordered" evidence="14">
    <location>
        <begin position="577"/>
        <end position="602"/>
    </location>
</feature>
<feature type="region of interest" description="Disordered" evidence="14">
    <location>
        <begin position="183"/>
        <end position="215"/>
    </location>
</feature>
<dbReference type="InterPro" id="IPR051148">
    <property type="entry name" value="Zona_Pellucida_Domain_gp"/>
</dbReference>
<dbReference type="InterPro" id="IPR055355">
    <property type="entry name" value="ZP-C"/>
</dbReference>
<feature type="chain" id="PRO_5022983339" description="ZP domain-containing protein" evidence="15">
    <location>
        <begin position="21"/>
        <end position="639"/>
    </location>
</feature>
<keyword evidence="8" id="KW-1133">Transmembrane helix</keyword>
<dbReference type="GO" id="GO:0005886">
    <property type="term" value="C:plasma membrane"/>
    <property type="evidence" value="ECO:0007669"/>
    <property type="project" value="UniProtKB-SubCell"/>
</dbReference>
<evidence type="ECO:0000259" key="16">
    <source>
        <dbReference type="PROSITE" id="PS51034"/>
    </source>
</evidence>
<gene>
    <name evidence="17" type="ORF">MONAX_5E030527</name>
</gene>
<name>A0A5E4AL16_MARMO</name>
<feature type="signal peptide" evidence="15">
    <location>
        <begin position="1"/>
        <end position="20"/>
    </location>
</feature>
<reference evidence="17" key="1">
    <citation type="submission" date="2019-04" db="EMBL/GenBank/DDBJ databases">
        <authorList>
            <person name="Alioto T."/>
            <person name="Alioto T."/>
        </authorList>
    </citation>
    <scope>NUCLEOTIDE SEQUENCE [LARGE SCALE GENOMIC DNA]</scope>
</reference>
<evidence type="ECO:0000256" key="12">
    <source>
        <dbReference type="ARBA" id="ARBA00023279"/>
    </source>
</evidence>
<protein>
    <recommendedName>
        <fullName evidence="16">ZP domain-containing protein</fullName>
    </recommendedName>
</protein>
<evidence type="ECO:0000313" key="17">
    <source>
        <dbReference type="EMBL" id="VTJ57389.1"/>
    </source>
</evidence>
<dbReference type="SMART" id="SM00241">
    <property type="entry name" value="ZP"/>
    <property type="match status" value="1"/>
</dbReference>
<evidence type="ECO:0000256" key="6">
    <source>
        <dbReference type="ARBA" id="ARBA00022692"/>
    </source>
</evidence>
<dbReference type="EMBL" id="CABDUW010000080">
    <property type="protein sequence ID" value="VTJ57389.1"/>
    <property type="molecule type" value="Genomic_DNA"/>
</dbReference>
<sequence length="639" mass="68998">MTGRFYGILLLLAAATLGLGQGPFPKLSLPGLWHSYDCGIRGMQLRVVPRPGQTIRFKVLDEFGNRFEVNNCSVCYHWVTSTPQELAVFSADYRGCHVLEKDPASDPAPCPTVGSGLADPSPTAWSGCSCPAALWPSHLQDGRFHLRVFIEAVLPDGHVDIAQEATLICPKPDHTWTPDSSLVVPTTPSPSTPHLLPLRPTSSHPSPGSGYALPTPSRGASAICCSTSVDGRDPLPKALISLWGLSVPATIQCFRSGYFILVISQEMALARRIALANIHLAYAPASCPPTQETSAFVVFRVPLTHCGTTVQVGGRTWAGAISPPGGPHSLSPPQAVGNQLIYENQLVSDLDIQKGPQGSITRDSTFRLHVRCLFNAGDFLPIQASISPPPSPAPVTQSGPLRLELRIAKDETFSSYYGEDDYPLVRLLREPVHVEVQLLQRTDPGLVLVLHQCWATPSANPFQQPQWPILSDGCPFEGDSYRTQMVSLDKAELPFRSHYQRFMVATFAFLDFSSQRALRGPVYFFCSASACYPSRLQPCSPTCASGTASESRGRGEFFNPTPGLCLTLSPEELESNPWYGSFPGQDSDDPQVTTTAPSGPWTSRLQQELQPKATPLGPPLLLAAALVLQAAVSVGLRGA</sequence>
<comment type="subcellular location">
    <subcellularLocation>
        <location evidence="1">Cell membrane</location>
        <topology evidence="1">Single-pass type I membrane protein</topology>
    </subcellularLocation>
    <subcellularLocation>
        <location evidence="13">Zona pellucida</location>
    </subcellularLocation>
</comment>
<dbReference type="GO" id="GO:0007339">
    <property type="term" value="P:binding of sperm to zona pellucida"/>
    <property type="evidence" value="ECO:0007669"/>
    <property type="project" value="TreeGrafter"/>
</dbReference>
<evidence type="ECO:0000256" key="9">
    <source>
        <dbReference type="ARBA" id="ARBA00023136"/>
    </source>
</evidence>
<dbReference type="InterPro" id="IPR055356">
    <property type="entry name" value="ZP-N"/>
</dbReference>
<dbReference type="PROSITE" id="PS51034">
    <property type="entry name" value="ZP_2"/>
    <property type="match status" value="1"/>
</dbReference>
<keyword evidence="2" id="KW-1003">Cell membrane</keyword>
<dbReference type="GO" id="GO:0035805">
    <property type="term" value="C:egg coat"/>
    <property type="evidence" value="ECO:0007669"/>
    <property type="project" value="UniProtKB-SubCell"/>
</dbReference>
<dbReference type="InterPro" id="IPR017977">
    <property type="entry name" value="ZP_dom_CS"/>
</dbReference>
<evidence type="ECO:0000256" key="10">
    <source>
        <dbReference type="ARBA" id="ARBA00023157"/>
    </source>
</evidence>
<dbReference type="GO" id="GO:0032190">
    <property type="term" value="F:acrosin binding"/>
    <property type="evidence" value="ECO:0007669"/>
    <property type="project" value="TreeGrafter"/>
</dbReference>
<dbReference type="Pfam" id="PF22821">
    <property type="entry name" value="ZP1_ZP4_Ig-like"/>
    <property type="match status" value="1"/>
</dbReference>
<evidence type="ECO:0000313" key="18">
    <source>
        <dbReference type="Proteomes" id="UP000335636"/>
    </source>
</evidence>
<dbReference type="Pfam" id="PF23344">
    <property type="entry name" value="ZP-N"/>
    <property type="match status" value="1"/>
</dbReference>
<keyword evidence="4" id="KW-0272">Extracellular matrix</keyword>
<evidence type="ECO:0000256" key="8">
    <source>
        <dbReference type="ARBA" id="ARBA00022989"/>
    </source>
</evidence>
<evidence type="ECO:0000256" key="15">
    <source>
        <dbReference type="SAM" id="SignalP"/>
    </source>
</evidence>
<dbReference type="Proteomes" id="UP000335636">
    <property type="component" value="Unassembled WGS sequence"/>
</dbReference>
<keyword evidence="12" id="KW-0278">Fertilization</keyword>
<evidence type="ECO:0000256" key="11">
    <source>
        <dbReference type="ARBA" id="ARBA00023180"/>
    </source>
</evidence>
<keyword evidence="9" id="KW-0472">Membrane</keyword>
<dbReference type="PANTHER" id="PTHR23343:SF41">
    <property type="entry name" value="ZONA PELLUCIDA SPERM-BINDING PROTEIN 1"/>
    <property type="match status" value="1"/>
</dbReference>
<evidence type="ECO:0000256" key="13">
    <source>
        <dbReference type="ARBA" id="ARBA00024183"/>
    </source>
</evidence>
<keyword evidence="5" id="KW-0165">Cleavage on pair of basic residues</keyword>
<dbReference type="AlphaFoldDB" id="A0A5E4AL16"/>
<feature type="compositionally biased region" description="Polar residues" evidence="14">
    <location>
        <begin position="590"/>
        <end position="602"/>
    </location>
</feature>
<evidence type="ECO:0000256" key="4">
    <source>
        <dbReference type="ARBA" id="ARBA00022530"/>
    </source>
</evidence>
<feature type="domain" description="ZP" evidence="16">
    <location>
        <begin position="252"/>
        <end position="550"/>
    </location>
</feature>
<evidence type="ECO:0000256" key="3">
    <source>
        <dbReference type="ARBA" id="ARBA00022525"/>
    </source>
</evidence>
<accession>A0A5E4AL16</accession>
<dbReference type="InterPro" id="IPR054554">
    <property type="entry name" value="ZP1/4_Ig-like"/>
</dbReference>
<keyword evidence="18" id="KW-1185">Reference proteome</keyword>
<dbReference type="PANTHER" id="PTHR23343">
    <property type="entry name" value="ZONA PELLUCIDA SPERM-BINDING PROTEIN"/>
    <property type="match status" value="1"/>
</dbReference>
<dbReference type="GO" id="GO:0060468">
    <property type="term" value="P:prevention of polyspermy"/>
    <property type="evidence" value="ECO:0007669"/>
    <property type="project" value="TreeGrafter"/>
</dbReference>
<proteinExistence type="predicted"/>
<keyword evidence="3" id="KW-0964">Secreted</keyword>
<dbReference type="Gene3D" id="2.60.40.4100">
    <property type="entry name" value="Zona pellucida, ZP-C domain"/>
    <property type="match status" value="1"/>
</dbReference>
<evidence type="ECO:0000256" key="2">
    <source>
        <dbReference type="ARBA" id="ARBA00022475"/>
    </source>
</evidence>
<keyword evidence="11" id="KW-0325">Glycoprotein</keyword>
<evidence type="ECO:0000256" key="14">
    <source>
        <dbReference type="SAM" id="MobiDB-lite"/>
    </source>
</evidence>
<dbReference type="Pfam" id="PF00100">
    <property type="entry name" value="Zona_pellucida"/>
    <property type="match status" value="1"/>
</dbReference>
<feature type="compositionally biased region" description="Low complexity" evidence="14">
    <location>
        <begin position="192"/>
        <end position="207"/>
    </location>
</feature>
<dbReference type="InterPro" id="IPR001507">
    <property type="entry name" value="ZP_dom"/>
</dbReference>
<dbReference type="GO" id="GO:0035804">
    <property type="term" value="F:structural constituent of egg coat"/>
    <property type="evidence" value="ECO:0007669"/>
    <property type="project" value="TreeGrafter"/>
</dbReference>
<comment type="caution">
    <text evidence="17">The sequence shown here is derived from an EMBL/GenBank/DDBJ whole genome shotgun (WGS) entry which is preliminary data.</text>
</comment>
<dbReference type="InterPro" id="IPR042235">
    <property type="entry name" value="ZP-C_dom"/>
</dbReference>
<evidence type="ECO:0000256" key="5">
    <source>
        <dbReference type="ARBA" id="ARBA00022685"/>
    </source>
</evidence>
<dbReference type="PROSITE" id="PS00682">
    <property type="entry name" value="ZP_1"/>
    <property type="match status" value="1"/>
</dbReference>
<evidence type="ECO:0000256" key="7">
    <source>
        <dbReference type="ARBA" id="ARBA00022729"/>
    </source>
</evidence>